<dbReference type="EMBL" id="CAJOBA010006947">
    <property type="protein sequence ID" value="CAF3788139.1"/>
    <property type="molecule type" value="Genomic_DNA"/>
</dbReference>
<evidence type="ECO:0000313" key="1">
    <source>
        <dbReference type="EMBL" id="CAF1019475.1"/>
    </source>
</evidence>
<proteinExistence type="predicted"/>
<evidence type="ECO:0000313" key="4">
    <source>
        <dbReference type="EMBL" id="CAF4018569.1"/>
    </source>
</evidence>
<dbReference type="EMBL" id="CAJOBC010014114">
    <property type="protein sequence ID" value="CAF4018569.1"/>
    <property type="molecule type" value="Genomic_DNA"/>
</dbReference>
<keyword evidence="5" id="KW-1185">Reference proteome</keyword>
<evidence type="ECO:0000313" key="3">
    <source>
        <dbReference type="EMBL" id="CAF3788139.1"/>
    </source>
</evidence>
<accession>A0A814ZZ24</accession>
<evidence type="ECO:0000313" key="5">
    <source>
        <dbReference type="Proteomes" id="UP000663829"/>
    </source>
</evidence>
<dbReference type="EMBL" id="CAJNOQ010010365">
    <property type="protein sequence ID" value="CAF1249828.1"/>
    <property type="molecule type" value="Genomic_DNA"/>
</dbReference>
<gene>
    <name evidence="2" type="ORF">GPM918_LOCUS26077</name>
    <name evidence="1" type="ORF">OVA965_LOCUS15431</name>
    <name evidence="4" type="ORF">SRO942_LOCUS26169</name>
    <name evidence="3" type="ORF">TMI583_LOCUS15437</name>
</gene>
<organism evidence="2 5">
    <name type="scientific">Didymodactylos carnosus</name>
    <dbReference type="NCBI Taxonomy" id="1234261"/>
    <lineage>
        <taxon>Eukaryota</taxon>
        <taxon>Metazoa</taxon>
        <taxon>Spiralia</taxon>
        <taxon>Gnathifera</taxon>
        <taxon>Rotifera</taxon>
        <taxon>Eurotatoria</taxon>
        <taxon>Bdelloidea</taxon>
        <taxon>Philodinida</taxon>
        <taxon>Philodinidae</taxon>
        <taxon>Didymodactylos</taxon>
    </lineage>
</organism>
<dbReference type="Proteomes" id="UP000681722">
    <property type="component" value="Unassembled WGS sequence"/>
</dbReference>
<sequence length="184" mass="21222">MGFPGPSRSVLVSEIRNTINYQKSYLKHLPSNDIEAQLNFGCILKQFTITKIKDYYETFKTIDTRNKTFITRQAFNLLSAPPYSTHVSKIEESLLKIPSSTKNCKLSIEKENQVLDLSKNIHKKINEQDSYEYECTEEEAVNNTDEEEEIVEVYATHEATRKRKQTATARQEKCTIKNFKVASA</sequence>
<reference evidence="2" key="1">
    <citation type="submission" date="2021-02" db="EMBL/GenBank/DDBJ databases">
        <authorList>
            <person name="Nowell W R."/>
        </authorList>
    </citation>
    <scope>NUCLEOTIDE SEQUENCE</scope>
</reference>
<dbReference type="Proteomes" id="UP000663829">
    <property type="component" value="Unassembled WGS sequence"/>
</dbReference>
<dbReference type="Proteomes" id="UP000677228">
    <property type="component" value="Unassembled WGS sequence"/>
</dbReference>
<dbReference type="EMBL" id="CAJNOK010006938">
    <property type="protein sequence ID" value="CAF1019475.1"/>
    <property type="molecule type" value="Genomic_DNA"/>
</dbReference>
<comment type="caution">
    <text evidence="2">The sequence shown here is derived from an EMBL/GenBank/DDBJ whole genome shotgun (WGS) entry which is preliminary data.</text>
</comment>
<evidence type="ECO:0000313" key="2">
    <source>
        <dbReference type="EMBL" id="CAF1249828.1"/>
    </source>
</evidence>
<dbReference type="Proteomes" id="UP000682733">
    <property type="component" value="Unassembled WGS sequence"/>
</dbReference>
<dbReference type="AlphaFoldDB" id="A0A814ZZ24"/>
<protein>
    <submittedName>
        <fullName evidence="2">Uncharacterized protein</fullName>
    </submittedName>
</protein>
<name>A0A814ZZ24_9BILA</name>